<protein>
    <recommendedName>
        <fullName evidence="4 10">Phosphoglycerate kinase</fullName>
        <ecNumber evidence="4 10">2.7.2.3</ecNumber>
    </recommendedName>
</protein>
<evidence type="ECO:0000256" key="5">
    <source>
        <dbReference type="ARBA" id="ARBA00022679"/>
    </source>
</evidence>
<feature type="binding site" evidence="10">
    <location>
        <position position="302"/>
    </location>
    <ligand>
        <name>ATP</name>
        <dbReference type="ChEBI" id="CHEBI:30616"/>
    </ligand>
</feature>
<keyword evidence="14" id="KW-1185">Reference proteome</keyword>
<keyword evidence="6 10" id="KW-0547">Nucleotide-binding</keyword>
<dbReference type="PROSITE" id="PS00111">
    <property type="entry name" value="PGLYCERATE_KINASE"/>
    <property type="match status" value="1"/>
</dbReference>
<evidence type="ECO:0000256" key="10">
    <source>
        <dbReference type="HAMAP-Rule" id="MF_00145"/>
    </source>
</evidence>
<comment type="catalytic activity">
    <reaction evidence="1 10 12">
        <text>(2R)-3-phosphoglycerate + ATP = (2R)-3-phospho-glyceroyl phosphate + ADP</text>
        <dbReference type="Rhea" id="RHEA:14801"/>
        <dbReference type="ChEBI" id="CHEBI:30616"/>
        <dbReference type="ChEBI" id="CHEBI:57604"/>
        <dbReference type="ChEBI" id="CHEBI:58272"/>
        <dbReference type="ChEBI" id="CHEBI:456216"/>
        <dbReference type="EC" id="2.7.2.3"/>
    </reaction>
</comment>
<organism evidence="13 14">
    <name type="scientific">Urbifossiella limnaea</name>
    <dbReference type="NCBI Taxonomy" id="2528023"/>
    <lineage>
        <taxon>Bacteria</taxon>
        <taxon>Pseudomonadati</taxon>
        <taxon>Planctomycetota</taxon>
        <taxon>Planctomycetia</taxon>
        <taxon>Gemmatales</taxon>
        <taxon>Gemmataceae</taxon>
        <taxon>Urbifossiella</taxon>
    </lineage>
</organism>
<comment type="similarity">
    <text evidence="3 10 12">Belongs to the phosphoglycerate kinase family.</text>
</comment>
<evidence type="ECO:0000256" key="11">
    <source>
        <dbReference type="PIRSR" id="PIRSR000724-2"/>
    </source>
</evidence>
<evidence type="ECO:0000256" key="7">
    <source>
        <dbReference type="ARBA" id="ARBA00022777"/>
    </source>
</evidence>
<dbReference type="HAMAP" id="MF_00145">
    <property type="entry name" value="Phosphoglyc_kinase"/>
    <property type="match status" value="1"/>
</dbReference>
<dbReference type="AlphaFoldDB" id="A0A517XVA4"/>
<proteinExistence type="inferred from homology"/>
<keyword evidence="5 10" id="KW-0808">Transferase</keyword>
<comment type="caution">
    <text evidence="10">Lacks conserved residue(s) required for the propagation of feature annotation.</text>
</comment>
<dbReference type="Pfam" id="PF00162">
    <property type="entry name" value="PGK"/>
    <property type="match status" value="1"/>
</dbReference>
<dbReference type="Gene3D" id="3.40.50.1260">
    <property type="entry name" value="Phosphoglycerate kinase, N-terminal domain"/>
    <property type="match status" value="2"/>
</dbReference>
<reference evidence="13 14" key="1">
    <citation type="submission" date="2019-02" db="EMBL/GenBank/DDBJ databases">
        <title>Deep-cultivation of Planctomycetes and their phenomic and genomic characterization uncovers novel biology.</title>
        <authorList>
            <person name="Wiegand S."/>
            <person name="Jogler M."/>
            <person name="Boedeker C."/>
            <person name="Pinto D."/>
            <person name="Vollmers J."/>
            <person name="Rivas-Marin E."/>
            <person name="Kohn T."/>
            <person name="Peeters S.H."/>
            <person name="Heuer A."/>
            <person name="Rast P."/>
            <person name="Oberbeckmann S."/>
            <person name="Bunk B."/>
            <person name="Jeske O."/>
            <person name="Meyerdierks A."/>
            <person name="Storesund J.E."/>
            <person name="Kallscheuer N."/>
            <person name="Luecker S."/>
            <person name="Lage O.M."/>
            <person name="Pohl T."/>
            <person name="Merkel B.J."/>
            <person name="Hornburger P."/>
            <person name="Mueller R.-W."/>
            <person name="Bruemmer F."/>
            <person name="Labrenz M."/>
            <person name="Spormann A.M."/>
            <person name="Op den Camp H."/>
            <person name="Overmann J."/>
            <person name="Amann R."/>
            <person name="Jetten M.S.M."/>
            <person name="Mascher T."/>
            <person name="Medema M.H."/>
            <person name="Devos D.P."/>
            <person name="Kaster A.-K."/>
            <person name="Ovreas L."/>
            <person name="Rohde M."/>
            <person name="Galperin M.Y."/>
            <person name="Jogler C."/>
        </authorList>
    </citation>
    <scope>NUCLEOTIDE SEQUENCE [LARGE SCALE GENOMIC DNA]</scope>
    <source>
        <strain evidence="13 14">ETA_A1</strain>
    </source>
</reference>
<evidence type="ECO:0000313" key="14">
    <source>
        <dbReference type="Proteomes" id="UP000319576"/>
    </source>
</evidence>
<keyword evidence="7 10" id="KW-0418">Kinase</keyword>
<gene>
    <name evidence="10 13" type="primary">pgk</name>
    <name evidence="13" type="synonym">tpi_1</name>
    <name evidence="13" type="ORF">ETAA1_34070</name>
</gene>
<feature type="binding site" evidence="10">
    <location>
        <position position="39"/>
    </location>
    <ligand>
        <name>substrate</name>
    </ligand>
</feature>
<dbReference type="OrthoDB" id="9808460at2"/>
<feature type="binding site" evidence="10">
    <location>
        <begin position="62"/>
        <end position="65"/>
    </location>
    <ligand>
        <name>substrate</name>
    </ligand>
</feature>
<dbReference type="GO" id="GO:0004618">
    <property type="term" value="F:phosphoglycerate kinase activity"/>
    <property type="evidence" value="ECO:0007669"/>
    <property type="project" value="UniProtKB-UniRule"/>
</dbReference>
<dbReference type="EC" id="2.7.2.3" evidence="4 10"/>
<evidence type="ECO:0000256" key="1">
    <source>
        <dbReference type="ARBA" id="ARBA00000642"/>
    </source>
</evidence>
<evidence type="ECO:0000256" key="2">
    <source>
        <dbReference type="ARBA" id="ARBA00004838"/>
    </source>
</evidence>
<evidence type="ECO:0000256" key="8">
    <source>
        <dbReference type="ARBA" id="ARBA00022840"/>
    </source>
</evidence>
<dbReference type="PRINTS" id="PR00477">
    <property type="entry name" value="PHGLYCKINASE"/>
</dbReference>
<dbReference type="UniPathway" id="UPA00109">
    <property type="reaction ID" value="UER00185"/>
</dbReference>
<dbReference type="KEGG" id="uli:ETAA1_34070"/>
<dbReference type="PANTHER" id="PTHR11406">
    <property type="entry name" value="PHOSPHOGLYCERATE KINASE"/>
    <property type="match status" value="1"/>
</dbReference>
<dbReference type="Proteomes" id="UP000319576">
    <property type="component" value="Chromosome"/>
</dbReference>
<feature type="binding site" evidence="10 11">
    <location>
        <position position="214"/>
    </location>
    <ligand>
        <name>ATP</name>
        <dbReference type="ChEBI" id="CHEBI:30616"/>
    </ligand>
</feature>
<keyword evidence="10" id="KW-0963">Cytoplasm</keyword>
<dbReference type="GO" id="GO:0043531">
    <property type="term" value="F:ADP binding"/>
    <property type="evidence" value="ECO:0007669"/>
    <property type="project" value="TreeGrafter"/>
</dbReference>
<feature type="binding site" evidence="10">
    <location>
        <begin position="22"/>
        <end position="24"/>
    </location>
    <ligand>
        <name>substrate</name>
    </ligand>
</feature>
<evidence type="ECO:0000313" key="13">
    <source>
        <dbReference type="EMBL" id="QDU21440.1"/>
    </source>
</evidence>
<evidence type="ECO:0000256" key="6">
    <source>
        <dbReference type="ARBA" id="ARBA00022741"/>
    </source>
</evidence>
<keyword evidence="9 10" id="KW-0324">Glycolysis</keyword>
<dbReference type="GO" id="GO:0006096">
    <property type="term" value="P:glycolytic process"/>
    <property type="evidence" value="ECO:0007669"/>
    <property type="project" value="UniProtKB-UniRule"/>
</dbReference>
<keyword evidence="8 10" id="KW-0067">ATP-binding</keyword>
<evidence type="ECO:0000256" key="9">
    <source>
        <dbReference type="ARBA" id="ARBA00023152"/>
    </source>
</evidence>
<comment type="subcellular location">
    <subcellularLocation>
        <location evidence="10">Cytoplasm</location>
    </subcellularLocation>
</comment>
<dbReference type="InterPro" id="IPR015911">
    <property type="entry name" value="Phosphoglycerate_kinase_CS"/>
</dbReference>
<accession>A0A517XVA4</accession>
<feature type="binding site" evidence="10">
    <location>
        <begin position="359"/>
        <end position="362"/>
    </location>
    <ligand>
        <name>ATP</name>
        <dbReference type="ChEBI" id="CHEBI:30616"/>
    </ligand>
</feature>
<dbReference type="GO" id="GO:0005524">
    <property type="term" value="F:ATP binding"/>
    <property type="evidence" value="ECO:0007669"/>
    <property type="project" value="UniProtKB-KW"/>
</dbReference>
<dbReference type="PIRSF" id="PIRSF000724">
    <property type="entry name" value="Pgk"/>
    <property type="match status" value="1"/>
</dbReference>
<dbReference type="GO" id="GO:0006094">
    <property type="term" value="P:gluconeogenesis"/>
    <property type="evidence" value="ECO:0007669"/>
    <property type="project" value="TreeGrafter"/>
</dbReference>
<evidence type="ECO:0000256" key="12">
    <source>
        <dbReference type="RuleBase" id="RU000532"/>
    </source>
</evidence>
<evidence type="ECO:0000256" key="4">
    <source>
        <dbReference type="ARBA" id="ARBA00013061"/>
    </source>
</evidence>
<feature type="binding site" evidence="10 11">
    <location>
        <position position="333"/>
    </location>
    <ligand>
        <name>ATP</name>
        <dbReference type="ChEBI" id="CHEBI:30616"/>
    </ligand>
</feature>
<feature type="binding site" evidence="10">
    <location>
        <position position="125"/>
    </location>
    <ligand>
        <name>substrate</name>
    </ligand>
</feature>
<evidence type="ECO:0000256" key="3">
    <source>
        <dbReference type="ARBA" id="ARBA00008982"/>
    </source>
</evidence>
<dbReference type="SUPFAM" id="SSF53748">
    <property type="entry name" value="Phosphoglycerate kinase"/>
    <property type="match status" value="1"/>
</dbReference>
<dbReference type="EMBL" id="CP036273">
    <property type="protein sequence ID" value="QDU21440.1"/>
    <property type="molecule type" value="Genomic_DNA"/>
</dbReference>
<name>A0A517XVA4_9BACT</name>
<comment type="pathway">
    <text evidence="2 10">Carbohydrate degradation; glycolysis; pyruvate from D-glyceraldehyde 3-phosphate: step 2/5.</text>
</comment>
<dbReference type="InterPro" id="IPR015824">
    <property type="entry name" value="Phosphoglycerate_kinase_N"/>
</dbReference>
<dbReference type="PANTHER" id="PTHR11406:SF23">
    <property type="entry name" value="PHOSPHOGLYCERATE KINASE 1, CHLOROPLASTIC-RELATED"/>
    <property type="match status" value="1"/>
</dbReference>
<dbReference type="FunFam" id="3.40.50.1260:FF:000031">
    <property type="entry name" value="Phosphoglycerate kinase 1"/>
    <property type="match status" value="1"/>
</dbReference>
<comment type="subunit">
    <text evidence="10">Monomer.</text>
</comment>
<dbReference type="InterPro" id="IPR001576">
    <property type="entry name" value="Phosphoglycerate_kinase"/>
</dbReference>
<dbReference type="InterPro" id="IPR036043">
    <property type="entry name" value="Phosphoglycerate_kinase_sf"/>
</dbReference>
<dbReference type="GO" id="GO:0005829">
    <property type="term" value="C:cytosol"/>
    <property type="evidence" value="ECO:0007669"/>
    <property type="project" value="TreeGrafter"/>
</dbReference>
<sequence>MPKKTLSDLGPLAGKRVLVRVDFNVPLDKKTGAVKNDRRIRGALPTVQALLDAGAAVIAMSHLGRPEKATPEERANLTTDKVAARFGELLGRPVKKAANDVVGPAVSAAAAALKPGEVLLLENLRFDPREQQNDAEFAAAVAGLADAYVNDAFGTCHNDKDASMVAVPAAMKAAGKPRAVGLLVEKELTIVDGLMTAPKTPVLAVMGGAKVSDKIAFINALLSKVDSLLIGGKMAYTFLKLKGFDVGATRVAEEELAAATPLLGHVGGKITLPVDCLAAKSSDLGVTQVVEVGGAIPADYEGVDIGPKTLALFAGKINQAATVIWNGPVGWFEQPAFSAGTKGVAAAMADSGAVTVVGGGETAEAVEQFGYDSKMTHVSTGGGAFLAYVEGRKFQSLAQIDDRG</sequence>